<name>A0A0B2V2E6_TOXCA</name>
<evidence type="ECO:0000313" key="3">
    <source>
        <dbReference type="Proteomes" id="UP000031036"/>
    </source>
</evidence>
<accession>A0A0B2V2E6</accession>
<dbReference type="EMBL" id="JPKZ01002261">
    <property type="protein sequence ID" value="KHN77594.1"/>
    <property type="molecule type" value="Genomic_DNA"/>
</dbReference>
<protein>
    <submittedName>
        <fullName evidence="2">Uncharacterized protein</fullName>
    </submittedName>
</protein>
<organism evidence="2 3">
    <name type="scientific">Toxocara canis</name>
    <name type="common">Canine roundworm</name>
    <dbReference type="NCBI Taxonomy" id="6265"/>
    <lineage>
        <taxon>Eukaryota</taxon>
        <taxon>Metazoa</taxon>
        <taxon>Ecdysozoa</taxon>
        <taxon>Nematoda</taxon>
        <taxon>Chromadorea</taxon>
        <taxon>Rhabditida</taxon>
        <taxon>Spirurina</taxon>
        <taxon>Ascaridomorpha</taxon>
        <taxon>Ascaridoidea</taxon>
        <taxon>Toxocaridae</taxon>
        <taxon>Toxocara</taxon>
    </lineage>
</organism>
<dbReference type="EMBL" id="JPKZ01002261">
    <property type="protein sequence ID" value="KHN77616.1"/>
    <property type="molecule type" value="Genomic_DNA"/>
</dbReference>
<sequence>MKKQCKIELSAFPNAPLTLPSLKLYRTAIWGRCCLLMPNTVPRALSDLVYRAQSHVARLGAYYYVPLLDNRSLFKQFQSFIVLLFLLIILHVPCRLFIYVCVAHTILCLYADII</sequence>
<dbReference type="AlphaFoldDB" id="A0A0B2V2E6"/>
<evidence type="ECO:0000313" key="1">
    <source>
        <dbReference type="EMBL" id="KHN77594.1"/>
    </source>
</evidence>
<reference evidence="2 3" key="1">
    <citation type="submission" date="2014-11" db="EMBL/GenBank/DDBJ databases">
        <title>Genetic blueprint of the zoonotic pathogen Toxocara canis.</title>
        <authorList>
            <person name="Zhu X.-Q."/>
            <person name="Korhonen P.K."/>
            <person name="Cai H."/>
            <person name="Young N.D."/>
            <person name="Nejsum P."/>
            <person name="von Samson-Himmelstjerna G."/>
            <person name="Boag P.R."/>
            <person name="Tan P."/>
            <person name="Li Q."/>
            <person name="Min J."/>
            <person name="Yang Y."/>
            <person name="Wang X."/>
            <person name="Fang X."/>
            <person name="Hall R.S."/>
            <person name="Hofmann A."/>
            <person name="Sternberg P.W."/>
            <person name="Jex A.R."/>
            <person name="Gasser R.B."/>
        </authorList>
    </citation>
    <scope>NUCLEOTIDE SEQUENCE [LARGE SCALE GENOMIC DNA]</scope>
    <source>
        <strain evidence="2">PN_DK_2014</strain>
    </source>
</reference>
<feature type="non-terminal residue" evidence="2">
    <location>
        <position position="114"/>
    </location>
</feature>
<evidence type="ECO:0000313" key="2">
    <source>
        <dbReference type="EMBL" id="KHN77616.1"/>
    </source>
</evidence>
<proteinExistence type="predicted"/>
<gene>
    <name evidence="2" type="ORF">Tcan_00716</name>
    <name evidence="1" type="ORF">Tcan_00717</name>
</gene>
<keyword evidence="3" id="KW-1185">Reference proteome</keyword>
<dbReference type="Proteomes" id="UP000031036">
    <property type="component" value="Unassembled WGS sequence"/>
</dbReference>
<comment type="caution">
    <text evidence="2">The sequence shown here is derived from an EMBL/GenBank/DDBJ whole genome shotgun (WGS) entry which is preliminary data.</text>
</comment>